<keyword evidence="9" id="KW-0902">Two-component regulatory system</keyword>
<feature type="domain" description="Histidine kinase" evidence="12">
    <location>
        <begin position="155"/>
        <end position="374"/>
    </location>
</feature>
<feature type="transmembrane region" description="Helical" evidence="11">
    <location>
        <begin position="64"/>
        <end position="86"/>
    </location>
</feature>
<keyword evidence="15" id="KW-1185">Reference proteome</keyword>
<dbReference type="PROSITE" id="PS50885">
    <property type="entry name" value="HAMP"/>
    <property type="match status" value="1"/>
</dbReference>
<keyword evidence="6 11" id="KW-0812">Transmembrane</keyword>
<feature type="transmembrane region" description="Helical" evidence="11">
    <location>
        <begin position="6"/>
        <end position="26"/>
    </location>
</feature>
<dbReference type="SMART" id="SM00387">
    <property type="entry name" value="HATPase_c"/>
    <property type="match status" value="1"/>
</dbReference>
<evidence type="ECO:0000256" key="3">
    <source>
        <dbReference type="ARBA" id="ARBA00012438"/>
    </source>
</evidence>
<evidence type="ECO:0000313" key="14">
    <source>
        <dbReference type="EMBL" id="MBT8797836.1"/>
    </source>
</evidence>
<evidence type="ECO:0000256" key="6">
    <source>
        <dbReference type="ARBA" id="ARBA00022692"/>
    </source>
</evidence>
<keyword evidence="11" id="KW-0472">Membrane</keyword>
<feature type="coiled-coil region" evidence="10">
    <location>
        <begin position="121"/>
        <end position="148"/>
    </location>
</feature>
<dbReference type="SUPFAM" id="SSF47384">
    <property type="entry name" value="Homodimeric domain of signal transducing histidine kinase"/>
    <property type="match status" value="1"/>
</dbReference>
<keyword evidence="10" id="KW-0175">Coiled coil</keyword>
<reference evidence="14 15" key="1">
    <citation type="submission" date="2021-03" db="EMBL/GenBank/DDBJ databases">
        <title>Microbacterium pauli sp. nov., isolated from microfiltered milk.</title>
        <authorList>
            <person name="Bellassi P."/>
            <person name="Fontana A."/>
            <person name="Callegari M.L."/>
            <person name="Lorenzo M."/>
            <person name="Cappa F."/>
        </authorList>
    </citation>
    <scope>NUCLEOTIDE SEQUENCE [LARGE SCALE GENOMIC DNA]</scope>
    <source>
        <strain evidence="14 15">DSM 18909</strain>
    </source>
</reference>
<evidence type="ECO:0000256" key="4">
    <source>
        <dbReference type="ARBA" id="ARBA00022553"/>
    </source>
</evidence>
<dbReference type="PROSITE" id="PS50109">
    <property type="entry name" value="HIS_KIN"/>
    <property type="match status" value="1"/>
</dbReference>
<organism evidence="14 15">
    <name type="scientific">Microbacterium flavum</name>
    <dbReference type="NCBI Taxonomy" id="415216"/>
    <lineage>
        <taxon>Bacteria</taxon>
        <taxon>Bacillati</taxon>
        <taxon>Actinomycetota</taxon>
        <taxon>Actinomycetes</taxon>
        <taxon>Micrococcales</taxon>
        <taxon>Microbacteriaceae</taxon>
        <taxon>Microbacterium</taxon>
    </lineage>
</organism>
<evidence type="ECO:0000259" key="13">
    <source>
        <dbReference type="PROSITE" id="PS50885"/>
    </source>
</evidence>
<evidence type="ECO:0000256" key="7">
    <source>
        <dbReference type="ARBA" id="ARBA00022777"/>
    </source>
</evidence>
<evidence type="ECO:0000256" key="1">
    <source>
        <dbReference type="ARBA" id="ARBA00000085"/>
    </source>
</evidence>
<dbReference type="PANTHER" id="PTHR43711:SF1">
    <property type="entry name" value="HISTIDINE KINASE 1"/>
    <property type="match status" value="1"/>
</dbReference>
<dbReference type="InterPro" id="IPR003660">
    <property type="entry name" value="HAMP_dom"/>
</dbReference>
<dbReference type="Gene3D" id="1.10.287.130">
    <property type="match status" value="1"/>
</dbReference>
<evidence type="ECO:0000256" key="8">
    <source>
        <dbReference type="ARBA" id="ARBA00022989"/>
    </source>
</evidence>
<feature type="transmembrane region" description="Helical" evidence="11">
    <location>
        <begin position="38"/>
        <end position="58"/>
    </location>
</feature>
<dbReference type="GO" id="GO:0016301">
    <property type="term" value="F:kinase activity"/>
    <property type="evidence" value="ECO:0007669"/>
    <property type="project" value="UniProtKB-KW"/>
</dbReference>
<dbReference type="InterPro" id="IPR005467">
    <property type="entry name" value="His_kinase_dom"/>
</dbReference>
<dbReference type="Gene3D" id="3.30.565.10">
    <property type="entry name" value="Histidine kinase-like ATPase, C-terminal domain"/>
    <property type="match status" value="1"/>
</dbReference>
<dbReference type="EC" id="2.7.13.3" evidence="3"/>
<evidence type="ECO:0000259" key="12">
    <source>
        <dbReference type="PROSITE" id="PS50109"/>
    </source>
</evidence>
<evidence type="ECO:0000256" key="9">
    <source>
        <dbReference type="ARBA" id="ARBA00023012"/>
    </source>
</evidence>
<dbReference type="InterPro" id="IPR003594">
    <property type="entry name" value="HATPase_dom"/>
</dbReference>
<evidence type="ECO:0000256" key="5">
    <source>
        <dbReference type="ARBA" id="ARBA00022679"/>
    </source>
</evidence>
<protein>
    <recommendedName>
        <fullName evidence="3">histidine kinase</fullName>
        <ecNumber evidence="3">2.7.13.3</ecNumber>
    </recommendedName>
</protein>
<dbReference type="InterPro" id="IPR003661">
    <property type="entry name" value="HisK_dim/P_dom"/>
</dbReference>
<proteinExistence type="predicted"/>
<keyword evidence="7 14" id="KW-0418">Kinase</keyword>
<name>A0ABS5XTT6_9MICO</name>
<keyword evidence="5" id="KW-0808">Transferase</keyword>
<dbReference type="InterPro" id="IPR050736">
    <property type="entry name" value="Sensor_HK_Regulatory"/>
</dbReference>
<dbReference type="CDD" id="cd00082">
    <property type="entry name" value="HisKA"/>
    <property type="match status" value="1"/>
</dbReference>
<dbReference type="SMART" id="SM00388">
    <property type="entry name" value="HisKA"/>
    <property type="match status" value="1"/>
</dbReference>
<evidence type="ECO:0000256" key="11">
    <source>
        <dbReference type="SAM" id="Phobius"/>
    </source>
</evidence>
<dbReference type="SUPFAM" id="SSF55874">
    <property type="entry name" value="ATPase domain of HSP90 chaperone/DNA topoisomerase II/histidine kinase"/>
    <property type="match status" value="1"/>
</dbReference>
<comment type="catalytic activity">
    <reaction evidence="1">
        <text>ATP + protein L-histidine = ADP + protein N-phospho-L-histidine.</text>
        <dbReference type="EC" id="2.7.13.3"/>
    </reaction>
</comment>
<keyword evidence="4" id="KW-0597">Phosphoprotein</keyword>
<accession>A0ABS5XTT6</accession>
<sequence>MLLIAVTTVAVTGAVTGVTVLALRLLRRRSAAARMTLVLVGAVASIAASTLAIGWEMYLSAHDLAVLTAVIGISALLSTLAAWFLIRATVRSSVARIVQVTRRVGNGDVLAEASSTGGPEVDAVTTELAETSRRLAEARAQVSELDRARQQFFAWISHDLRTPLAGMRAMAESLEEGTAPDPEEYVRLIRTKVDTVTQMVDDLFQLSKLQTGTFELHPESVDLLDLVSDSVADVQLIAAARGVTLAPDGVAGHTVWADPRELTRAIGNLLANSIRHAPRDSEVLIRADMLDDGRLVLSVIDQGPGVTAEDFGRMFDVGWRADAARGGSPDESASAHAGLGLAIVRGIVEAHGGVVRAAHTAAGFQLDLVLPAPSRVS</sequence>
<feature type="domain" description="HAMP" evidence="13">
    <location>
        <begin position="88"/>
        <end position="140"/>
    </location>
</feature>
<dbReference type="InterPro" id="IPR036097">
    <property type="entry name" value="HisK_dim/P_sf"/>
</dbReference>
<comment type="caution">
    <text evidence="14">The sequence shown here is derived from an EMBL/GenBank/DDBJ whole genome shotgun (WGS) entry which is preliminary data.</text>
</comment>
<keyword evidence="8 11" id="KW-1133">Transmembrane helix</keyword>
<dbReference type="Proteomes" id="UP000740605">
    <property type="component" value="Unassembled WGS sequence"/>
</dbReference>
<evidence type="ECO:0000256" key="10">
    <source>
        <dbReference type="SAM" id="Coils"/>
    </source>
</evidence>
<dbReference type="Pfam" id="PF02518">
    <property type="entry name" value="HATPase_c"/>
    <property type="match status" value="1"/>
</dbReference>
<evidence type="ECO:0000313" key="15">
    <source>
        <dbReference type="Proteomes" id="UP000740605"/>
    </source>
</evidence>
<comment type="subcellular location">
    <subcellularLocation>
        <location evidence="2">Cell membrane</location>
    </subcellularLocation>
</comment>
<dbReference type="InterPro" id="IPR004358">
    <property type="entry name" value="Sig_transdc_His_kin-like_C"/>
</dbReference>
<gene>
    <name evidence="14" type="ORF">J0P97_07095</name>
</gene>
<dbReference type="InterPro" id="IPR036890">
    <property type="entry name" value="HATPase_C_sf"/>
</dbReference>
<dbReference type="PANTHER" id="PTHR43711">
    <property type="entry name" value="TWO-COMPONENT HISTIDINE KINASE"/>
    <property type="match status" value="1"/>
</dbReference>
<dbReference type="EMBL" id="JAFLHG010000005">
    <property type="protein sequence ID" value="MBT8797836.1"/>
    <property type="molecule type" value="Genomic_DNA"/>
</dbReference>
<dbReference type="PRINTS" id="PR00344">
    <property type="entry name" value="BCTRLSENSOR"/>
</dbReference>
<dbReference type="CDD" id="cd00075">
    <property type="entry name" value="HATPase"/>
    <property type="match status" value="1"/>
</dbReference>
<dbReference type="Pfam" id="PF00512">
    <property type="entry name" value="HisKA"/>
    <property type="match status" value="1"/>
</dbReference>
<evidence type="ECO:0000256" key="2">
    <source>
        <dbReference type="ARBA" id="ARBA00004236"/>
    </source>
</evidence>